<evidence type="ECO:0000313" key="1">
    <source>
        <dbReference type="EMBL" id="SEA03886.1"/>
    </source>
</evidence>
<proteinExistence type="predicted"/>
<gene>
    <name evidence="1" type="ORF">SAMN05216462_0405</name>
</gene>
<dbReference type="EMBL" id="FNRF01000001">
    <property type="protein sequence ID" value="SEA03886.1"/>
    <property type="molecule type" value="Genomic_DNA"/>
</dbReference>
<sequence>MVNNEQKTKIQLEVYDELIEVNIIKGEEEKYQNAARFVTERINTYVKLHCGWKTQHTISLMTMLDIALNPMSGNECKKGHRSIWRKIIDYFKS</sequence>
<evidence type="ECO:0000313" key="2">
    <source>
        <dbReference type="Proteomes" id="UP000182257"/>
    </source>
</evidence>
<dbReference type="RefSeq" id="WP_074760005.1">
    <property type="nucleotide sequence ID" value="NZ_FNRF01000001.1"/>
</dbReference>
<dbReference type="Proteomes" id="UP000182257">
    <property type="component" value="Unassembled WGS sequence"/>
</dbReference>
<name>A0A1H3XWW1_XYLRU</name>
<reference evidence="1 2" key="1">
    <citation type="submission" date="2016-10" db="EMBL/GenBank/DDBJ databases">
        <authorList>
            <person name="de Groot N.N."/>
        </authorList>
    </citation>
    <scope>NUCLEOTIDE SEQUENCE [LARGE SCALE GENOMIC DNA]</scope>
    <source>
        <strain evidence="1 2">D31d</strain>
    </source>
</reference>
<protein>
    <submittedName>
        <fullName evidence="1">Uncharacterized protein</fullName>
    </submittedName>
</protein>
<dbReference type="AlphaFoldDB" id="A0A1H3XWW1"/>
<accession>A0A1H3XWW1</accession>
<organism evidence="1 2">
    <name type="scientific">Xylanibacter ruminicola</name>
    <name type="common">Prevotella ruminicola</name>
    <dbReference type="NCBI Taxonomy" id="839"/>
    <lineage>
        <taxon>Bacteria</taxon>
        <taxon>Pseudomonadati</taxon>
        <taxon>Bacteroidota</taxon>
        <taxon>Bacteroidia</taxon>
        <taxon>Bacteroidales</taxon>
        <taxon>Prevotellaceae</taxon>
        <taxon>Xylanibacter</taxon>
    </lineage>
</organism>